<evidence type="ECO:0000313" key="2">
    <source>
        <dbReference type="Proteomes" id="UP000772434"/>
    </source>
</evidence>
<reference evidence="1" key="1">
    <citation type="submission" date="2020-11" db="EMBL/GenBank/DDBJ databases">
        <authorList>
            <consortium name="DOE Joint Genome Institute"/>
            <person name="Ahrendt S."/>
            <person name="Riley R."/>
            <person name="Andreopoulos W."/>
            <person name="Labutti K."/>
            <person name="Pangilinan J."/>
            <person name="Ruiz-Duenas F.J."/>
            <person name="Barrasa J.M."/>
            <person name="Sanchez-Garcia M."/>
            <person name="Camarero S."/>
            <person name="Miyauchi S."/>
            <person name="Serrano A."/>
            <person name="Linde D."/>
            <person name="Babiker R."/>
            <person name="Drula E."/>
            <person name="Ayuso-Fernandez I."/>
            <person name="Pacheco R."/>
            <person name="Padilla G."/>
            <person name="Ferreira P."/>
            <person name="Barriuso J."/>
            <person name="Kellner H."/>
            <person name="Castanera R."/>
            <person name="Alfaro M."/>
            <person name="Ramirez L."/>
            <person name="Pisabarro A.G."/>
            <person name="Kuo A."/>
            <person name="Tritt A."/>
            <person name="Lipzen A."/>
            <person name="He G."/>
            <person name="Yan M."/>
            <person name="Ng V."/>
            <person name="Cullen D."/>
            <person name="Martin F."/>
            <person name="Rosso M.-N."/>
            <person name="Henrissat B."/>
            <person name="Hibbett D."/>
            <person name="Martinez A.T."/>
            <person name="Grigoriev I.V."/>
        </authorList>
    </citation>
    <scope>NUCLEOTIDE SEQUENCE</scope>
    <source>
        <strain evidence="1">AH 40177</strain>
    </source>
</reference>
<comment type="caution">
    <text evidence="1">The sequence shown here is derived from an EMBL/GenBank/DDBJ whole genome shotgun (WGS) entry which is preliminary data.</text>
</comment>
<dbReference type="AlphaFoldDB" id="A0A9P5P5Z1"/>
<gene>
    <name evidence="1" type="ORF">BDP27DRAFT_468023</name>
</gene>
<dbReference type="EMBL" id="JADNRY010000297">
    <property type="protein sequence ID" value="KAF9059504.1"/>
    <property type="molecule type" value="Genomic_DNA"/>
</dbReference>
<dbReference type="Proteomes" id="UP000772434">
    <property type="component" value="Unassembled WGS sequence"/>
</dbReference>
<name>A0A9P5P5Z1_9AGAR</name>
<dbReference type="OrthoDB" id="428577at2759"/>
<protein>
    <submittedName>
        <fullName evidence="1">Uncharacterized protein</fullName>
    </submittedName>
</protein>
<sequence length="194" mass="21027">MESKLVNVVVEGPQGAVDLGNFISPLEYDMIVESLVAKGIEPPISGAFVVSEEEEFIVQVSCSQPSSMSIISLDQTLINHYNTHCIRSGTSTGPQHRSVDEAKIQINSACVHGNLNFSFERTIRIPDNGAEHPLPPGLGSFQLFNVADYADKLPPSVVARGGVFIVCKCLHSFGLLRSDKNISHPSCWLCCSKV</sequence>
<keyword evidence="2" id="KW-1185">Reference proteome</keyword>
<proteinExistence type="predicted"/>
<evidence type="ECO:0000313" key="1">
    <source>
        <dbReference type="EMBL" id="KAF9059504.1"/>
    </source>
</evidence>
<accession>A0A9P5P5Z1</accession>
<organism evidence="1 2">
    <name type="scientific">Rhodocollybia butyracea</name>
    <dbReference type="NCBI Taxonomy" id="206335"/>
    <lineage>
        <taxon>Eukaryota</taxon>
        <taxon>Fungi</taxon>
        <taxon>Dikarya</taxon>
        <taxon>Basidiomycota</taxon>
        <taxon>Agaricomycotina</taxon>
        <taxon>Agaricomycetes</taxon>
        <taxon>Agaricomycetidae</taxon>
        <taxon>Agaricales</taxon>
        <taxon>Marasmiineae</taxon>
        <taxon>Omphalotaceae</taxon>
        <taxon>Rhodocollybia</taxon>
    </lineage>
</organism>